<dbReference type="PRINTS" id="PR00503">
    <property type="entry name" value="BROMODOMAIN"/>
</dbReference>
<keyword evidence="6" id="KW-1185">Reference proteome</keyword>
<gene>
    <name evidence="5" type="ORF">JRO89_XS14G0084400</name>
</gene>
<keyword evidence="1 2" id="KW-0103">Bromodomain</keyword>
<protein>
    <recommendedName>
        <fullName evidence="4">Bromo domain-containing protein</fullName>
    </recommendedName>
</protein>
<organism evidence="5 6">
    <name type="scientific">Xanthoceras sorbifolium</name>
    <dbReference type="NCBI Taxonomy" id="99658"/>
    <lineage>
        <taxon>Eukaryota</taxon>
        <taxon>Viridiplantae</taxon>
        <taxon>Streptophyta</taxon>
        <taxon>Embryophyta</taxon>
        <taxon>Tracheophyta</taxon>
        <taxon>Spermatophyta</taxon>
        <taxon>Magnoliopsida</taxon>
        <taxon>eudicotyledons</taxon>
        <taxon>Gunneridae</taxon>
        <taxon>Pentapetalae</taxon>
        <taxon>rosids</taxon>
        <taxon>malvids</taxon>
        <taxon>Sapindales</taxon>
        <taxon>Sapindaceae</taxon>
        <taxon>Xanthoceroideae</taxon>
        <taxon>Xanthoceras</taxon>
    </lineage>
</organism>
<name>A0ABQ8H4M4_9ROSI</name>
<reference evidence="5 6" key="1">
    <citation type="submission" date="2021-02" db="EMBL/GenBank/DDBJ databases">
        <title>Plant Genome Project.</title>
        <authorList>
            <person name="Zhang R.-G."/>
        </authorList>
    </citation>
    <scope>NUCLEOTIDE SEQUENCE [LARGE SCALE GENOMIC DNA]</scope>
    <source>
        <tissue evidence="5">Leaves</tissue>
    </source>
</reference>
<dbReference type="InterPro" id="IPR001487">
    <property type="entry name" value="Bromodomain"/>
</dbReference>
<dbReference type="PANTHER" id="PTHR22881">
    <property type="entry name" value="BROMODOMAIN CONTAINING PROTEIN"/>
    <property type="match status" value="1"/>
</dbReference>
<feature type="compositionally biased region" description="Basic and acidic residues" evidence="3">
    <location>
        <begin position="11"/>
        <end position="31"/>
    </location>
</feature>
<dbReference type="SMART" id="SM00297">
    <property type="entry name" value="BROMO"/>
    <property type="match status" value="1"/>
</dbReference>
<accession>A0ABQ8H4M4</accession>
<feature type="compositionally biased region" description="Basic residues" evidence="3">
    <location>
        <begin position="45"/>
        <end position="57"/>
    </location>
</feature>
<dbReference type="Proteomes" id="UP000827721">
    <property type="component" value="Unassembled WGS sequence"/>
</dbReference>
<dbReference type="InterPro" id="IPR036427">
    <property type="entry name" value="Bromodomain-like_sf"/>
</dbReference>
<feature type="region of interest" description="Disordered" evidence="3">
    <location>
        <begin position="397"/>
        <end position="417"/>
    </location>
</feature>
<sequence length="683" mass="75247">MLSGTRRKSARISELEARRAEQAKIKKEKGGTSKLAGAEETGTKKGSKKPGKKRKTRPVHDLVDYKFEFQVMQDGTSSGQDGYTIAALMLPEIPLPAKEKLVLMMEKLKRKDYYGIFAKPVDPNEVDQYYDVIKEPMDFSTIANKIDRGSYKTLNDFEPEIIILIRFILDTQRDIYLVFSNALYFNAPDTIYHKQAIAIRDLAQRLLHILMIDPKNLKLEFGKKKTKKVGKKKDDAECSNSCNKTTGNETASKAYACFIDGHLVLNGCSNEKGSEDFLVWPRCTYTPHTSFGNESFMSQVLKSKKKIELENKLGGSKSLMRFVKDLGPTAQMVAMRKLGGVGINSALSLAFLGNGAGHQRFSGREVDIQNNTSKQQASTVHTTNIYEVNSDHLGGAHPQAMADGLNLSEGSSSTQPFGSLQSLGSHYPGGFHQGNVEQGGQVSNWFMPIGLGVDEADSSQSGNVKPMVLGLEPIPDAADPTRGGCKHGGKMFSWFNPTELGLEPILDAAGTSHSGNVNLGRKISNWFKPSELELEPIPDATSTNHGGIVEHGGQISDWFKPTKMGLELIPDAAGPDYDIQHGGQLSKWFKQTVLGPEPISDDWLQEHCGSLPEMNMSSQAEPLSLQGWTITPYDEKMINTTPYGCYYDRYVTQEQGALKIGTPADDQQKQPLEEDPFLQHGPS</sequence>
<dbReference type="Gene3D" id="1.20.920.10">
    <property type="entry name" value="Bromodomain-like"/>
    <property type="match status" value="1"/>
</dbReference>
<feature type="region of interest" description="Disordered" evidence="3">
    <location>
        <begin position="661"/>
        <end position="683"/>
    </location>
</feature>
<evidence type="ECO:0000256" key="1">
    <source>
        <dbReference type="ARBA" id="ARBA00023117"/>
    </source>
</evidence>
<dbReference type="Pfam" id="PF00439">
    <property type="entry name" value="Bromodomain"/>
    <property type="match status" value="1"/>
</dbReference>
<comment type="caution">
    <text evidence="5">The sequence shown here is derived from an EMBL/GenBank/DDBJ whole genome shotgun (WGS) entry which is preliminary data.</text>
</comment>
<dbReference type="InterPro" id="IPR051831">
    <property type="entry name" value="Bromodomain_contain_prot"/>
</dbReference>
<dbReference type="SUPFAM" id="SSF47370">
    <property type="entry name" value="Bromodomain"/>
    <property type="match status" value="1"/>
</dbReference>
<feature type="region of interest" description="Disordered" evidence="3">
    <location>
        <begin position="1"/>
        <end position="57"/>
    </location>
</feature>
<feature type="domain" description="Bromo" evidence="4">
    <location>
        <begin position="109"/>
        <end position="193"/>
    </location>
</feature>
<feature type="compositionally biased region" description="Basic residues" evidence="3">
    <location>
        <begin position="1"/>
        <end position="10"/>
    </location>
</feature>
<evidence type="ECO:0000256" key="3">
    <source>
        <dbReference type="SAM" id="MobiDB-lite"/>
    </source>
</evidence>
<dbReference type="PANTHER" id="PTHR22881:SF26">
    <property type="entry name" value="BROMODOMAIN CONTAINING PROTEIN, EXPRESSED"/>
    <property type="match status" value="1"/>
</dbReference>
<evidence type="ECO:0000259" key="4">
    <source>
        <dbReference type="PROSITE" id="PS50014"/>
    </source>
</evidence>
<feature type="compositionally biased region" description="Polar residues" evidence="3">
    <location>
        <begin position="408"/>
        <end position="417"/>
    </location>
</feature>
<evidence type="ECO:0000256" key="2">
    <source>
        <dbReference type="PROSITE-ProRule" id="PRU00035"/>
    </source>
</evidence>
<evidence type="ECO:0000313" key="5">
    <source>
        <dbReference type="EMBL" id="KAH7548215.1"/>
    </source>
</evidence>
<dbReference type="CDD" id="cd04369">
    <property type="entry name" value="Bromodomain"/>
    <property type="match status" value="1"/>
</dbReference>
<evidence type="ECO:0000313" key="6">
    <source>
        <dbReference type="Proteomes" id="UP000827721"/>
    </source>
</evidence>
<dbReference type="PROSITE" id="PS50014">
    <property type="entry name" value="BROMODOMAIN_2"/>
    <property type="match status" value="1"/>
</dbReference>
<proteinExistence type="predicted"/>
<dbReference type="EMBL" id="JAFEMO010000014">
    <property type="protein sequence ID" value="KAH7548215.1"/>
    <property type="molecule type" value="Genomic_DNA"/>
</dbReference>